<evidence type="ECO:0000313" key="5">
    <source>
        <dbReference type="Proteomes" id="UP001078443"/>
    </source>
</evidence>
<protein>
    <submittedName>
        <fullName evidence="4">VWA domain-containing protein</fullName>
    </submittedName>
</protein>
<dbReference type="PROSITE" id="PS51820">
    <property type="entry name" value="PA14"/>
    <property type="match status" value="1"/>
</dbReference>
<keyword evidence="1" id="KW-0732">Signal</keyword>
<evidence type="ECO:0000256" key="1">
    <source>
        <dbReference type="SAM" id="SignalP"/>
    </source>
</evidence>
<dbReference type="EMBL" id="JAPQER010000003">
    <property type="protein sequence ID" value="MCY6484587.1"/>
    <property type="molecule type" value="Genomic_DNA"/>
</dbReference>
<dbReference type="InterPro" id="IPR036465">
    <property type="entry name" value="vWFA_dom_sf"/>
</dbReference>
<dbReference type="RefSeq" id="WP_268040892.1">
    <property type="nucleotide sequence ID" value="NZ_JAPQER010000003.1"/>
</dbReference>
<evidence type="ECO:0000259" key="2">
    <source>
        <dbReference type="PROSITE" id="PS50234"/>
    </source>
</evidence>
<dbReference type="Pfam" id="PF07691">
    <property type="entry name" value="PA14"/>
    <property type="match status" value="1"/>
</dbReference>
<dbReference type="InterPro" id="IPR013783">
    <property type="entry name" value="Ig-like_fold"/>
</dbReference>
<organism evidence="4 5">
    <name type="scientific">Clostridium aestuarii</name>
    <dbReference type="NCBI Taxonomy" id="338193"/>
    <lineage>
        <taxon>Bacteria</taxon>
        <taxon>Bacillati</taxon>
        <taxon>Bacillota</taxon>
        <taxon>Clostridia</taxon>
        <taxon>Eubacteriales</taxon>
        <taxon>Clostridiaceae</taxon>
        <taxon>Clostridium</taxon>
    </lineage>
</organism>
<comment type="caution">
    <text evidence="4">The sequence shown here is derived from an EMBL/GenBank/DDBJ whole genome shotgun (WGS) entry which is preliminary data.</text>
</comment>
<evidence type="ECO:0000259" key="3">
    <source>
        <dbReference type="PROSITE" id="PS51820"/>
    </source>
</evidence>
<keyword evidence="5" id="KW-1185">Reference proteome</keyword>
<dbReference type="InterPro" id="IPR037524">
    <property type="entry name" value="PA14/GLEYA"/>
</dbReference>
<dbReference type="Gene3D" id="2.60.120.1560">
    <property type="match status" value="1"/>
</dbReference>
<feature type="chain" id="PRO_5047333629" evidence="1">
    <location>
        <begin position="28"/>
        <end position="1978"/>
    </location>
</feature>
<dbReference type="SMART" id="SM00327">
    <property type="entry name" value="VWA"/>
    <property type="match status" value="1"/>
</dbReference>
<accession>A0ABT4D0G5</accession>
<dbReference type="SUPFAM" id="SSF56988">
    <property type="entry name" value="Anthrax protective antigen"/>
    <property type="match status" value="1"/>
</dbReference>
<proteinExistence type="predicted"/>
<dbReference type="Pfam" id="PF17936">
    <property type="entry name" value="Big_6"/>
    <property type="match status" value="1"/>
</dbReference>
<feature type="domain" description="VWFA" evidence="2">
    <location>
        <begin position="573"/>
        <end position="816"/>
    </location>
</feature>
<name>A0ABT4D0G5_9CLOT</name>
<feature type="domain" description="PA14" evidence="3">
    <location>
        <begin position="146"/>
        <end position="322"/>
    </location>
</feature>
<dbReference type="SUPFAM" id="SSF53300">
    <property type="entry name" value="vWA-like"/>
    <property type="match status" value="1"/>
</dbReference>
<dbReference type="InterPro" id="IPR002035">
    <property type="entry name" value="VWF_A"/>
</dbReference>
<reference evidence="4" key="1">
    <citation type="submission" date="2022-12" db="EMBL/GenBank/DDBJ databases">
        <authorList>
            <person name="Wang J."/>
        </authorList>
    </citation>
    <scope>NUCLEOTIDE SEQUENCE</scope>
    <source>
        <strain evidence="4">HY-45-18</strain>
    </source>
</reference>
<dbReference type="Proteomes" id="UP001078443">
    <property type="component" value="Unassembled WGS sequence"/>
</dbReference>
<dbReference type="Gene3D" id="3.40.50.410">
    <property type="entry name" value="von Willebrand factor, type A domain"/>
    <property type="match status" value="1"/>
</dbReference>
<dbReference type="CDD" id="cd00198">
    <property type="entry name" value="vWFA"/>
    <property type="match status" value="1"/>
</dbReference>
<feature type="signal peptide" evidence="1">
    <location>
        <begin position="1"/>
        <end position="27"/>
    </location>
</feature>
<evidence type="ECO:0000313" key="4">
    <source>
        <dbReference type="EMBL" id="MCY6484587.1"/>
    </source>
</evidence>
<sequence>MRKKRIFSFALVFIFLLSQMAAVSAYALSGINGTPNIKMKVTDIKGDKPEYTGSNKILTNENDIKLNGDSYVTFKAEGTSTDLKNVKYKFFKQAVQPNETDFNSLTDWKQVDYEEFISNDVIENKPGYLTWRSYDVSHMSTLSNNNGKWSSRTNVYKNPHNQIQFQSTKTSTNVEEYIPRGEVTKSVFLTGMNIGANGGPYPRYKEASKFWGYIKPNQTGTYYFGISSDDGSYGYIIDDDGEQKEIVSRTSTIDNRYPNDGYFYPHGAFFSTKNTPVKLTAGKHYPIYLEYFNWGGGAKFEFFYNKDSIVNENNKTKVPQNWFYPSRTDTPGTVPESTFIIDYRAEIPKETGMYYIGIKSGSNKGIYGPFKISPKAPINLAKQVEKNQILLNTDFKVNYKIQPQPISAEGILPESYLKDKEIVLVMDTSGSMKENIKYNIENNGQSIFEEKYAPRNIQASLQKTRGNYFFQIDFDEPSAGEENNQTYLVFYSEKKIDEVENWLKNLGYNDLRQLHTNYNAYWDWYEKSFDFPLRKKANSNWGFKDIDGNYFKQNKSYNLYIATIKDSTQYNCKVVGLSKAGSKVGVEGTKKKIDVMKEVAKNFLEKLKTDKNNRVKVALVPYSDYARDNTFNNENFADLSDSTQYESLTDKIESLSADGGTNIGDGLRKAYYKFSNSSQNSRKYVILMTDGEPTFHSSTTEIVQERYKVWNFWHTNWHWEWKEVEKEGQQYFENGNFPNEYDYFGGGSSTTPDDKLYANKVAKDLILNGGKKIESFMIAFSNDADKSELKNIANSADGYYKEAVDGNVLDEVYQKLAAQIQSDLPIHGINFKEILPQGINIVGVSDGLEVNGQTVTGDIGSISYTLNKETNQFEAEPFKFTVTLNASEVGEYKLGRTGNDDSTSYIDYKDIDGTDGHKDFPGIDISVSENKSPEITASLIEHETNGEKYKLTLTIDEPAKIEIFNADKYSIWLSDKTEENADQYPKTFPIDINKSDLSRKYMIIKAEDKFKNMSEETVPLIILKPIRVQDSAQNDEDIKGILDFETEENSTITCIKVNGNIVAENKLTNIGEYTQLINLKEGNNEIEITVKNQFNNISTLKFNEEVTDNQPPSATIVTINSNNANEHTLAKVGDKITLTIKTDEDIKKPIVIIAGKVANVIGNGSDWIATYTMQSGDKEGIVEFTLDFEDIEGNKAERVTSSTNNSYVKFDKTPPIITISDTIMEDNKVNSEEQNNVIVSGETEVKAKVKITITDGNKIIERTVTADDNGEYSVSGLNVSGFEDGELTITVEATDEAGNTSKKVIKKIEKNTKKLVTNIVVTRKIFNNKTSVIEDRNFELVYTITPQTITPEDIIEVFGNKSVDNVLEVANVKFKETFPEADKFEVLGVEGLQNNLINKGVITGTLANINYSKQSDGSYKAQPFEIKVKLRVKQKGTYKLGLNNVSYLEYTDFKDNKVISPFTNMDLVVNPFKAQLQSTKNILADDDNFKRGETFKSKYTITPLELYLDDYFDNDQIALIQSQGENAIDVNGNKLLEDFVINNTQFQETVSNGLRITDDNKFTFNNGKVTGTIPNIIYTLNEAKDKLVANSISFEVQFKCISAGSYILGENNSSFVTYNDYDDEQGKKVFTMSSLEFKDINVEEVTNLLIQASLVSNSSNLSKYDLNVDVTEPGVNGSIIHLTELKIKNTADIEENIYDSNVTAVDGTKSFTHKIDESFLTGNNIKVVGRDKKGRTVTITIPIIKLITKEFVKDQNNIEIESQPDIWIDEFKANRTEYIIETIHPKTNPVSGRHIQKYVTLAKGSNMLEIQVRNSEGNISRRKFQINTEKNNVVKQGIFVKNNSAEGYIVGGEGAQGNINIIKTMVQHIGVKVKVNNNKSKFGIDVGTPNPDKNTKLSIYEINNGVLKKIPVFTAACKLNEISDKILECGFENGKTYIIEYTFAGNEKKGTKITSEVKVDGIKAAKLTMIIKELPKLD</sequence>
<dbReference type="Gene3D" id="2.60.40.10">
    <property type="entry name" value="Immunoglobulins"/>
    <property type="match status" value="1"/>
</dbReference>
<dbReference type="InterPro" id="IPR011658">
    <property type="entry name" value="PA14_dom"/>
</dbReference>
<dbReference type="Pfam" id="PF00092">
    <property type="entry name" value="VWA"/>
    <property type="match status" value="1"/>
</dbReference>
<gene>
    <name evidence="4" type="ORF">OW763_09565</name>
</gene>
<dbReference type="PROSITE" id="PS50234">
    <property type="entry name" value="VWFA"/>
    <property type="match status" value="1"/>
</dbReference>
<dbReference type="InterPro" id="IPR041498">
    <property type="entry name" value="Big_6"/>
</dbReference>